<dbReference type="PANTHER" id="PTHR42828:SF3">
    <property type="entry name" value="THREONYLCARBAMOYL-AMP SYNTHASE"/>
    <property type="match status" value="1"/>
</dbReference>
<accession>A0A2T4DQH7</accession>
<gene>
    <name evidence="2" type="ORF">C9994_08970</name>
</gene>
<dbReference type="PANTHER" id="PTHR42828">
    <property type="entry name" value="DHBP SYNTHASE RIBB-LIKE ALPHA/BETA DOMAIN-CONTAINING PROTEIN"/>
    <property type="match status" value="1"/>
</dbReference>
<evidence type="ECO:0000313" key="3">
    <source>
        <dbReference type="Proteomes" id="UP000240608"/>
    </source>
</evidence>
<dbReference type="Proteomes" id="UP000240608">
    <property type="component" value="Unassembled WGS sequence"/>
</dbReference>
<dbReference type="NCBIfam" id="TIGR00057">
    <property type="entry name" value="L-threonylcarbamoyladenylate synthase"/>
    <property type="match status" value="1"/>
</dbReference>
<comment type="caution">
    <text evidence="2">The sequence shown here is derived from an EMBL/GenBank/DDBJ whole genome shotgun (WGS) entry which is preliminary data.</text>
</comment>
<dbReference type="EMBL" id="PYVU01000068">
    <property type="protein sequence ID" value="PTB96073.1"/>
    <property type="molecule type" value="Genomic_DNA"/>
</dbReference>
<dbReference type="InterPro" id="IPR006070">
    <property type="entry name" value="Sua5-like_dom"/>
</dbReference>
<dbReference type="PROSITE" id="PS51163">
    <property type="entry name" value="YRDC"/>
    <property type="match status" value="1"/>
</dbReference>
<feature type="domain" description="YrdC-like" evidence="1">
    <location>
        <begin position="15"/>
        <end position="203"/>
    </location>
</feature>
<dbReference type="SUPFAM" id="SSF55821">
    <property type="entry name" value="YrdC/RibB"/>
    <property type="match status" value="1"/>
</dbReference>
<dbReference type="Pfam" id="PF01300">
    <property type="entry name" value="Sua5_yciO_yrdC"/>
    <property type="match status" value="1"/>
</dbReference>
<proteinExistence type="predicted"/>
<evidence type="ECO:0000313" key="2">
    <source>
        <dbReference type="EMBL" id="PTB96073.1"/>
    </source>
</evidence>
<name>A0A2T4DQH7_9BACT</name>
<dbReference type="Gene3D" id="3.90.870.10">
    <property type="entry name" value="DHBP synthase"/>
    <property type="match status" value="1"/>
</dbReference>
<reference evidence="2 3" key="1">
    <citation type="submission" date="2018-03" db="EMBL/GenBank/DDBJ databases">
        <title>Cross-interface Injection: A General Nanoliter Liquid Handling Method Applied to Single Cells Genome Amplification Automated Nanoliter Liquid Handling Applied to Single Cell Multiple Displacement Amplification.</title>
        <authorList>
            <person name="Yun J."/>
            <person name="Xu P."/>
            <person name="Xu J."/>
            <person name="Dai X."/>
            <person name="Wang Y."/>
            <person name="Zheng X."/>
            <person name="Cao C."/>
            <person name="Yi Q."/>
            <person name="Zhu Y."/>
            <person name="Wang L."/>
            <person name="Dong Z."/>
            <person name="Huang Y."/>
            <person name="Huang L."/>
            <person name="Du W."/>
        </authorList>
    </citation>
    <scope>NUCLEOTIDE SEQUENCE [LARGE SCALE GENOMIC DNA]</scope>
    <source>
        <strain evidence="2 3">Z-D1-2</strain>
    </source>
</reference>
<protein>
    <submittedName>
        <fullName evidence="2">Threonylcarbamoyl-AMP synthase</fullName>
    </submittedName>
</protein>
<dbReference type="GO" id="GO:0003725">
    <property type="term" value="F:double-stranded RNA binding"/>
    <property type="evidence" value="ECO:0007669"/>
    <property type="project" value="InterPro"/>
</dbReference>
<evidence type="ECO:0000259" key="1">
    <source>
        <dbReference type="PROSITE" id="PS51163"/>
    </source>
</evidence>
<dbReference type="InterPro" id="IPR017945">
    <property type="entry name" value="DHBP_synth_RibB-like_a/b_dom"/>
</dbReference>
<dbReference type="AlphaFoldDB" id="A0A2T4DQH7"/>
<sequence length="207" mass="23126">MAAEFIKLYEENPDERKIKHIVELLKNGAVIIYPTDTIYGLGCDLTNRKAIDKLCWVKGIKPGKINLSFICEDMSHISDYVKNLSTPTFKLMKKNLPGPFTFILPANSNVPKIVNANKKTVGIRIPKHNIPLSIVKHLGNPLITTSIKDDDDIVEYPTDPEEIYELFKNLVDVVIDGDFGKNTPSTIVDCTVEPAVIVREGLGELIH</sequence>
<organism evidence="2 3">
    <name type="scientific">Marivirga lumbricoides</name>
    <dbReference type="NCBI Taxonomy" id="1046115"/>
    <lineage>
        <taxon>Bacteria</taxon>
        <taxon>Pseudomonadati</taxon>
        <taxon>Bacteroidota</taxon>
        <taxon>Cytophagia</taxon>
        <taxon>Cytophagales</taxon>
        <taxon>Marivirgaceae</taxon>
        <taxon>Marivirga</taxon>
    </lineage>
</organism>
<dbReference type="InterPro" id="IPR052532">
    <property type="entry name" value="SUA5_domain"/>
</dbReference>